<feature type="domain" description="BON" evidence="4">
    <location>
        <begin position="116"/>
        <end position="188"/>
    </location>
</feature>
<dbReference type="RefSeq" id="WP_162666681.1">
    <property type="nucleotide sequence ID" value="NZ_LR593886.1"/>
</dbReference>
<dbReference type="EMBL" id="LR593886">
    <property type="protein sequence ID" value="VTR91725.1"/>
    <property type="molecule type" value="Genomic_DNA"/>
</dbReference>
<dbReference type="PRINTS" id="PR00811">
    <property type="entry name" value="BCTERIALGSPD"/>
</dbReference>
<dbReference type="InterPro" id="IPR001775">
    <property type="entry name" value="GspD/PilQ"/>
</dbReference>
<feature type="region of interest" description="Disordered" evidence="2">
    <location>
        <begin position="548"/>
        <end position="575"/>
    </location>
</feature>
<dbReference type="AlphaFoldDB" id="A0A6P2CUA1"/>
<dbReference type="PANTHER" id="PTHR30332">
    <property type="entry name" value="PROBABLE GENERAL SECRETION PATHWAY PROTEIN D"/>
    <property type="match status" value="1"/>
</dbReference>
<dbReference type="GO" id="GO:0015627">
    <property type="term" value="C:type II protein secretion system complex"/>
    <property type="evidence" value="ECO:0007669"/>
    <property type="project" value="TreeGrafter"/>
</dbReference>
<dbReference type="Proteomes" id="UP000464178">
    <property type="component" value="Chromosome"/>
</dbReference>
<organism evidence="5 6">
    <name type="scientific">Gemmata massiliana</name>
    <dbReference type="NCBI Taxonomy" id="1210884"/>
    <lineage>
        <taxon>Bacteria</taxon>
        <taxon>Pseudomonadati</taxon>
        <taxon>Planctomycetota</taxon>
        <taxon>Planctomycetia</taxon>
        <taxon>Gemmatales</taxon>
        <taxon>Gemmataceae</taxon>
        <taxon>Gemmata</taxon>
    </lineage>
</organism>
<accession>A0A6P2CUA1</accession>
<keyword evidence="6" id="KW-1185">Reference proteome</keyword>
<dbReference type="Pfam" id="PF00263">
    <property type="entry name" value="Secretin"/>
    <property type="match status" value="1"/>
</dbReference>
<evidence type="ECO:0000259" key="4">
    <source>
        <dbReference type="PROSITE" id="PS50914"/>
    </source>
</evidence>
<feature type="chain" id="PRO_5027100142" description="BON domain-containing protein" evidence="3">
    <location>
        <begin position="31"/>
        <end position="575"/>
    </location>
</feature>
<feature type="compositionally biased region" description="Pro residues" evidence="2">
    <location>
        <begin position="561"/>
        <end position="575"/>
    </location>
</feature>
<gene>
    <name evidence="5" type="ORF">SOIL9_59890</name>
</gene>
<reference evidence="5 6" key="1">
    <citation type="submission" date="2019-05" db="EMBL/GenBank/DDBJ databases">
        <authorList>
            <consortium name="Science for Life Laboratories"/>
        </authorList>
    </citation>
    <scope>NUCLEOTIDE SEQUENCE [LARGE SCALE GENOMIC DNA]</scope>
    <source>
        <strain evidence="5">Soil9</strain>
    </source>
</reference>
<keyword evidence="3" id="KW-0732">Signal</keyword>
<evidence type="ECO:0000313" key="5">
    <source>
        <dbReference type="EMBL" id="VTR91725.1"/>
    </source>
</evidence>
<feature type="signal peptide" evidence="3">
    <location>
        <begin position="1"/>
        <end position="30"/>
    </location>
</feature>
<dbReference type="PANTHER" id="PTHR30332:SF17">
    <property type="entry name" value="TYPE IV PILIATION SYSTEM PROTEIN DR_0774-RELATED"/>
    <property type="match status" value="1"/>
</dbReference>
<dbReference type="KEGG" id="gms:SOIL9_59890"/>
<evidence type="ECO:0000256" key="1">
    <source>
        <dbReference type="RuleBase" id="RU004003"/>
    </source>
</evidence>
<evidence type="ECO:0000256" key="2">
    <source>
        <dbReference type="SAM" id="MobiDB-lite"/>
    </source>
</evidence>
<dbReference type="InterPro" id="IPR007055">
    <property type="entry name" value="BON_dom"/>
</dbReference>
<dbReference type="PROSITE" id="PS50914">
    <property type="entry name" value="BON"/>
    <property type="match status" value="1"/>
</dbReference>
<name>A0A6P2CUA1_9BACT</name>
<sequence length="575" mass="59699">MHRNRTTRRLLPWACILTLGLAVTTTTSRAQQPADTKNPLPATIDRTGAIIVPLGGLVTFSPADLKDPPTDILVSNDAALGVRLDPADPKRLLLTGRASGVSQLTIVRKDLPPLKFDVIVQTDFALLRTIIKRTVPTASVDVQPGLNNSIVLSGYVTSPQDADTVARLANSAVGGANANVINAIQIGGVQQVEIDVVVASVDRNQLRSRGFDFAAPGRGSFAFSSLVSGLIGVQTGSGTIPTFSTDSNLQAAVVPNRFFGALRALRTEGVAKFLAEPRVVTQTGRPAFFRAGGQQAILSSTSGITGPGVTLVPFGTELEVVPIVYGNGSIWLDINPRITAVSQALGITVAGASSPGFTEQSVRSTVLLESGQTFAIGGLIQNSVGATTQKVPFLGDLPFSGTLFSRVDYTVRESELVILVTPRLVHPMDPCQAPKRLPGQETRTPDDYELFLENVLEAPRGQRKVWNGKCYNAPYKCDPTLGKYPCIGGVCTGPNGTCLPGNAAGALINPLSSSQGSSTVPTAPAFGGAAATVPTPVAPAPVTEVPASLPPVTGGGATEPAPVPLPPVGGLPVPQ</sequence>
<dbReference type="InterPro" id="IPR050810">
    <property type="entry name" value="Bact_Secretion_Sys_Channel"/>
</dbReference>
<evidence type="ECO:0000256" key="3">
    <source>
        <dbReference type="SAM" id="SignalP"/>
    </source>
</evidence>
<dbReference type="InterPro" id="IPR004846">
    <property type="entry name" value="T2SS/T3SS_dom"/>
</dbReference>
<evidence type="ECO:0000313" key="6">
    <source>
        <dbReference type="Proteomes" id="UP000464178"/>
    </source>
</evidence>
<protein>
    <recommendedName>
        <fullName evidence="4">BON domain-containing protein</fullName>
    </recommendedName>
</protein>
<dbReference type="GO" id="GO:0009306">
    <property type="term" value="P:protein secretion"/>
    <property type="evidence" value="ECO:0007669"/>
    <property type="project" value="InterPro"/>
</dbReference>
<comment type="similarity">
    <text evidence="1">Belongs to the bacterial secretin family.</text>
</comment>
<proteinExistence type="inferred from homology"/>